<dbReference type="InterPro" id="IPR003607">
    <property type="entry name" value="HD/PDEase_dom"/>
</dbReference>
<reference evidence="2 3" key="2">
    <citation type="journal article" date="2012" name="Stand. Genomic Sci.">
        <title>Complete genome sequence of the sulfate-reducing firmicute Desulfotomaculum ruminis type strain (DL(T)).</title>
        <authorList>
            <person name="Spring S."/>
            <person name="Visser M."/>
            <person name="Lu M."/>
            <person name="Copeland A."/>
            <person name="Lapidus A."/>
            <person name="Lucas S."/>
            <person name="Cheng J.F."/>
            <person name="Han C."/>
            <person name="Tapia R."/>
            <person name="Goodwin L.A."/>
            <person name="Pitluck S."/>
            <person name="Ivanova N."/>
            <person name="Land M."/>
            <person name="Hauser L."/>
            <person name="Larimer F."/>
            <person name="Rohde M."/>
            <person name="Goker M."/>
            <person name="Detter J.C."/>
            <person name="Kyrpides N.C."/>
            <person name="Woyke T."/>
            <person name="Schaap P.J."/>
            <person name="Plugge C.M."/>
            <person name="Muyzer G."/>
            <person name="Kuever J."/>
            <person name="Pereira I.A."/>
            <person name="Parshina S.N."/>
            <person name="Bernier-Latmani R."/>
            <person name="Stams A.J."/>
            <person name="Klenk H.P."/>
        </authorList>
    </citation>
    <scope>NUCLEOTIDE SEQUENCE [LARGE SCALE GENOMIC DNA]</scope>
    <source>
        <strain evidence="3">ATCC 23193 / DSM 2154 / NCIB 8452 / DL</strain>
    </source>
</reference>
<dbReference type="eggNOG" id="COG3437">
    <property type="taxonomic scope" value="Bacteria"/>
</dbReference>
<sequence length="198" mass="22822">MKNLYWAEKLMRPIPVLHKHAEQTMELAIRTAIIMSFDKRRVAYVGIAAFLHDLGKTTWPKELFYKTPVLPHEWDVIKDHTIQGEKIILSKWPNVSRDILRLVSQHHERPGGLGYPNGIYDPPLDVLVLAACDVYNAMVTKREYRNTIKEFAPEVALLEIAKFAPEQVVGALARAETLRKLEEAEEKQRSSFLQSMQF</sequence>
<reference evidence="3" key="1">
    <citation type="submission" date="2011-05" db="EMBL/GenBank/DDBJ databases">
        <title>Complete sequence of Desulfotomaculum ruminis DSM 2154.</title>
        <authorList>
            <person name="Lucas S."/>
            <person name="Copeland A."/>
            <person name="Lapidus A."/>
            <person name="Cheng J.-F."/>
            <person name="Goodwin L."/>
            <person name="Pitluck S."/>
            <person name="Lu M."/>
            <person name="Detter J.C."/>
            <person name="Han C."/>
            <person name="Tapia R."/>
            <person name="Land M."/>
            <person name="Hauser L."/>
            <person name="Kyrpides N."/>
            <person name="Ivanova N."/>
            <person name="Mikhailova N."/>
            <person name="Pagani I."/>
            <person name="Stams A.J.M."/>
            <person name="Plugge C.M."/>
            <person name="Muyzer G."/>
            <person name="Kuever J."/>
            <person name="Parshina S.N."/>
            <person name="Ivanova A.E."/>
            <person name="Nazina T.N."/>
            <person name="Brambilla E."/>
            <person name="Spring S."/>
            <person name="Klenk H.-P."/>
            <person name="Woyke T."/>
        </authorList>
    </citation>
    <scope>NUCLEOTIDE SEQUENCE [LARGE SCALE GENOMIC DNA]</scope>
    <source>
        <strain evidence="3">ATCC 23193 / DSM 2154 / NCIB 8452 / DL</strain>
    </source>
</reference>
<dbReference type="PANTHER" id="PTHR43155:SF2">
    <property type="entry name" value="CYCLIC DI-GMP PHOSPHODIESTERASE PA4108"/>
    <property type="match status" value="1"/>
</dbReference>
<dbReference type="Proteomes" id="UP000009234">
    <property type="component" value="Chromosome"/>
</dbReference>
<dbReference type="EMBL" id="CP002780">
    <property type="protein sequence ID" value="AEG61950.1"/>
    <property type="molecule type" value="Genomic_DNA"/>
</dbReference>
<keyword evidence="2" id="KW-0378">Hydrolase</keyword>
<dbReference type="STRING" id="696281.Desru_3750"/>
<evidence type="ECO:0000313" key="3">
    <source>
        <dbReference type="Proteomes" id="UP000009234"/>
    </source>
</evidence>
<proteinExistence type="predicted"/>
<dbReference type="HOGENOM" id="CLU_000445_92_3_9"/>
<dbReference type="SUPFAM" id="SSF109604">
    <property type="entry name" value="HD-domain/PDEase-like"/>
    <property type="match status" value="1"/>
</dbReference>
<accession>F6DQ06</accession>
<dbReference type="GO" id="GO:0016787">
    <property type="term" value="F:hydrolase activity"/>
    <property type="evidence" value="ECO:0007669"/>
    <property type="project" value="UniProtKB-KW"/>
</dbReference>
<dbReference type="Pfam" id="PF13487">
    <property type="entry name" value="HD_5"/>
    <property type="match status" value="1"/>
</dbReference>
<dbReference type="PROSITE" id="PS51832">
    <property type="entry name" value="HD_GYP"/>
    <property type="match status" value="1"/>
</dbReference>
<dbReference type="Gene3D" id="1.10.3210.10">
    <property type="entry name" value="Hypothetical protein af1432"/>
    <property type="match status" value="1"/>
</dbReference>
<keyword evidence="3" id="KW-1185">Reference proteome</keyword>
<dbReference type="KEGG" id="dru:Desru_3750"/>
<dbReference type="RefSeq" id="WP_013843695.1">
    <property type="nucleotide sequence ID" value="NC_015589.1"/>
</dbReference>
<organism evidence="2 3">
    <name type="scientific">Desulforamulus ruminis (strain ATCC 23193 / DSM 2154 / NCIMB 8452 / DL)</name>
    <name type="common">Desulfotomaculum ruminis</name>
    <dbReference type="NCBI Taxonomy" id="696281"/>
    <lineage>
        <taxon>Bacteria</taxon>
        <taxon>Bacillati</taxon>
        <taxon>Bacillota</taxon>
        <taxon>Clostridia</taxon>
        <taxon>Eubacteriales</taxon>
        <taxon>Peptococcaceae</taxon>
        <taxon>Desulforamulus</taxon>
    </lineage>
</organism>
<protein>
    <submittedName>
        <fullName evidence="2">Metal-dependent phosphohydrolase HD sub domain protein</fullName>
    </submittedName>
</protein>
<dbReference type="SMART" id="SM00471">
    <property type="entry name" value="HDc"/>
    <property type="match status" value="1"/>
</dbReference>
<evidence type="ECO:0000313" key="2">
    <source>
        <dbReference type="EMBL" id="AEG61950.1"/>
    </source>
</evidence>
<gene>
    <name evidence="2" type="ordered locus">Desru_3750</name>
</gene>
<feature type="domain" description="HD-GYP" evidence="1">
    <location>
        <begin position="1"/>
        <end position="189"/>
    </location>
</feature>
<evidence type="ECO:0000259" key="1">
    <source>
        <dbReference type="PROSITE" id="PS51832"/>
    </source>
</evidence>
<dbReference type="PANTHER" id="PTHR43155">
    <property type="entry name" value="CYCLIC DI-GMP PHOSPHODIESTERASE PA4108-RELATED"/>
    <property type="match status" value="1"/>
</dbReference>
<name>F6DQ06_DESRL</name>
<dbReference type="AlphaFoldDB" id="F6DQ06"/>
<dbReference type="InterPro" id="IPR037522">
    <property type="entry name" value="HD_GYP_dom"/>
</dbReference>
<dbReference type="CDD" id="cd00077">
    <property type="entry name" value="HDc"/>
    <property type="match status" value="1"/>
</dbReference>